<protein>
    <submittedName>
        <fullName evidence="9">Calpain-5-like</fullName>
    </submittedName>
</protein>
<dbReference type="SUPFAM" id="SSF49758">
    <property type="entry name" value="Calpain large subunit, middle domain (domain III)"/>
    <property type="match status" value="1"/>
</dbReference>
<organism evidence="9 10">
    <name type="scientific">Gadus morhua</name>
    <name type="common">Atlantic cod</name>
    <dbReference type="NCBI Taxonomy" id="8049"/>
    <lineage>
        <taxon>Eukaryota</taxon>
        <taxon>Metazoa</taxon>
        <taxon>Chordata</taxon>
        <taxon>Craniata</taxon>
        <taxon>Vertebrata</taxon>
        <taxon>Euteleostomi</taxon>
        <taxon>Actinopterygii</taxon>
        <taxon>Neopterygii</taxon>
        <taxon>Teleostei</taxon>
        <taxon>Neoteleostei</taxon>
        <taxon>Acanthomorphata</taxon>
        <taxon>Zeiogadaria</taxon>
        <taxon>Gadariae</taxon>
        <taxon>Gadiformes</taxon>
        <taxon>Gadoidei</taxon>
        <taxon>Gadidae</taxon>
        <taxon>Gadus</taxon>
    </lineage>
</organism>
<dbReference type="GO" id="GO:0006508">
    <property type="term" value="P:proteolysis"/>
    <property type="evidence" value="ECO:0007669"/>
    <property type="project" value="UniProtKB-KW"/>
</dbReference>
<dbReference type="Pfam" id="PF01067">
    <property type="entry name" value="Calpain_III"/>
    <property type="match status" value="1"/>
</dbReference>
<dbReference type="SMART" id="SM00230">
    <property type="entry name" value="CysPc"/>
    <property type="match status" value="1"/>
</dbReference>
<evidence type="ECO:0000256" key="1">
    <source>
        <dbReference type="ARBA" id="ARBA00007623"/>
    </source>
</evidence>
<feature type="region of interest" description="Disordered" evidence="7">
    <location>
        <begin position="605"/>
        <end position="754"/>
    </location>
</feature>
<name>A0A8C5BSJ0_GADMO</name>
<dbReference type="PROSITE" id="PS00139">
    <property type="entry name" value="THIOL_PROTEASE_CYS"/>
    <property type="match status" value="1"/>
</dbReference>
<dbReference type="Pfam" id="PF00648">
    <property type="entry name" value="Peptidase_C2"/>
    <property type="match status" value="1"/>
</dbReference>
<evidence type="ECO:0000259" key="8">
    <source>
        <dbReference type="PROSITE" id="PS50203"/>
    </source>
</evidence>
<feature type="compositionally biased region" description="Basic and acidic residues" evidence="7">
    <location>
        <begin position="393"/>
        <end position="429"/>
    </location>
</feature>
<keyword evidence="4 6" id="KW-0788">Thiol protease</keyword>
<dbReference type="Gene3D" id="2.60.120.380">
    <property type="match status" value="1"/>
</dbReference>
<dbReference type="PRINTS" id="PR00704">
    <property type="entry name" value="CALPAIN"/>
</dbReference>
<feature type="active site" evidence="5 6">
    <location>
        <position position="285"/>
    </location>
</feature>
<evidence type="ECO:0000256" key="7">
    <source>
        <dbReference type="SAM" id="MobiDB-lite"/>
    </source>
</evidence>
<dbReference type="AlphaFoldDB" id="A0A8C5BSJ0"/>
<evidence type="ECO:0000256" key="5">
    <source>
        <dbReference type="PIRSR" id="PIRSR622684-1"/>
    </source>
</evidence>
<dbReference type="InterPro" id="IPR000169">
    <property type="entry name" value="Pept_cys_AS"/>
</dbReference>
<dbReference type="Gene3D" id="3.90.70.10">
    <property type="entry name" value="Cysteine proteinases"/>
    <property type="match status" value="1"/>
</dbReference>
<evidence type="ECO:0000256" key="2">
    <source>
        <dbReference type="ARBA" id="ARBA00022670"/>
    </source>
</evidence>
<comment type="similarity">
    <text evidence="1">Belongs to the peptidase C2 family.</text>
</comment>
<dbReference type="CDD" id="cd00044">
    <property type="entry name" value="CysPc"/>
    <property type="match status" value="1"/>
</dbReference>
<dbReference type="InterPro" id="IPR022683">
    <property type="entry name" value="Calpain_III"/>
</dbReference>
<feature type="region of interest" description="Disordered" evidence="7">
    <location>
        <begin position="372"/>
        <end position="454"/>
    </location>
</feature>
<keyword evidence="10" id="KW-1185">Reference proteome</keyword>
<dbReference type="Proteomes" id="UP000694546">
    <property type="component" value="Chromosome 17"/>
</dbReference>
<dbReference type="PANTHER" id="PTHR10183">
    <property type="entry name" value="CALPAIN"/>
    <property type="match status" value="1"/>
</dbReference>
<reference evidence="9" key="2">
    <citation type="submission" date="2025-09" db="UniProtKB">
        <authorList>
            <consortium name="Ensembl"/>
        </authorList>
    </citation>
    <scope>IDENTIFICATION</scope>
</reference>
<dbReference type="InterPro" id="IPR038765">
    <property type="entry name" value="Papain-like_cys_pep_sf"/>
</dbReference>
<feature type="compositionally biased region" description="Low complexity" evidence="7">
    <location>
        <begin position="664"/>
        <end position="675"/>
    </location>
</feature>
<dbReference type="PANTHER" id="PTHR10183:SF405">
    <property type="entry name" value="CALPAIN-5"/>
    <property type="match status" value="1"/>
</dbReference>
<dbReference type="InterPro" id="IPR022682">
    <property type="entry name" value="Calpain_domain_III"/>
</dbReference>
<sequence>MPERVQDFQGQSYHKLRRACRRRGALFKDPLFPAAPQSLFYQREPPAGLTWKRPRELCKDPRLFVDGLSTRDLHQGSLGNCWMVAATSCLASEPTLWKKVIPDHRQQEWSPKRPDLYAGLFRFRFWRLGGWTEVVVDDRLPVGRDGALLFCRSATPREFWSALLEKAYAKLNGCYEALEGGNTAEALIDFTGGVSETLTLDPRTLHCHADQQRALYNTLSRANDRRALITCFIRPAEGEAVESVLDCGLVRGHAYGVTALRKVWKGDNLLSRNGMSRLLMIRMRNPWGTTDWTGAWSQRSDEWQQLNCPEREKMGIQVRDVGEFWMEFGDFCRYFTDVVLCRLVEKARLWSGSHWREESCFGEWAPAPGGSLDHGAVLRSRGPTACPRPAGGGRRDGRQRGGRKEPRLGERRRAVARGGGKERVVKEKAGGANEEESQGRWSKEEEEESQSVEVEGEWGACVDKRSRCGGCINHMETFLHNPQFLLEVRGREEEVLICLQQEDRRRRRREGRGENLPIGFEVLKAKYSMPPCVWAAQVEVNRSSRVQCPTEQEASSIYMDSRSVTLRGTLPSGRYAVLPTTFLPGASGRFLLRVFSHAHLHLRYPRPPPPQVPTPTSSSGTHAHLLLRYPRPPPPQVPTPTSCSGTHAHLLLRYPRPPPPQVPTATSTRTSTSGTHAHLMLRYPRPPPAQVPTPTSTSGTHAHLHLRYPRPPPPQVPTPTSTSGTHAHLQLRYPRPPPRAPPPQVPTRTSTSAAHAHLHFRYPRPPPPQLLTHYSTSGNNNNKIIHSIYIALFNDRKTLTVKGAT</sequence>
<reference evidence="9" key="1">
    <citation type="submission" date="2025-08" db="UniProtKB">
        <authorList>
            <consortium name="Ensembl"/>
        </authorList>
    </citation>
    <scope>IDENTIFICATION</scope>
</reference>
<accession>A0A8C5BSJ0</accession>
<dbReference type="GO" id="GO:0005737">
    <property type="term" value="C:cytoplasm"/>
    <property type="evidence" value="ECO:0007669"/>
    <property type="project" value="TreeGrafter"/>
</dbReference>
<keyword evidence="2 6" id="KW-0645">Protease</keyword>
<feature type="active site" evidence="5 6">
    <location>
        <position position="253"/>
    </location>
</feature>
<dbReference type="Ensembl" id="ENSGMOT00000074888.1">
    <property type="protein sequence ID" value="ENSGMOP00000050416.1"/>
    <property type="gene ID" value="ENSGMOG00000017918.2"/>
</dbReference>
<feature type="active site" evidence="5 6">
    <location>
        <position position="81"/>
    </location>
</feature>
<evidence type="ECO:0000256" key="6">
    <source>
        <dbReference type="PROSITE-ProRule" id="PRU00239"/>
    </source>
</evidence>
<feature type="domain" description="Calpain catalytic" evidence="8">
    <location>
        <begin position="26"/>
        <end position="344"/>
    </location>
</feature>
<proteinExistence type="inferred from homology"/>
<dbReference type="PROSITE" id="PS50203">
    <property type="entry name" value="CALPAIN_CAT"/>
    <property type="match status" value="1"/>
</dbReference>
<feature type="compositionally biased region" description="Pro residues" evidence="7">
    <location>
        <begin position="734"/>
        <end position="745"/>
    </location>
</feature>
<evidence type="ECO:0000256" key="3">
    <source>
        <dbReference type="ARBA" id="ARBA00022801"/>
    </source>
</evidence>
<evidence type="ECO:0000313" key="10">
    <source>
        <dbReference type="Proteomes" id="UP000694546"/>
    </source>
</evidence>
<keyword evidence="3 6" id="KW-0378">Hydrolase</keyword>
<evidence type="ECO:0000256" key="4">
    <source>
        <dbReference type="ARBA" id="ARBA00022807"/>
    </source>
</evidence>
<feature type="compositionally biased region" description="Acidic residues" evidence="7">
    <location>
        <begin position="444"/>
        <end position="454"/>
    </location>
</feature>
<gene>
    <name evidence="9" type="primary">LOC115529855</name>
</gene>
<dbReference type="InterPro" id="IPR022684">
    <property type="entry name" value="Calpain_cysteine_protease"/>
</dbReference>
<dbReference type="InterPro" id="IPR001300">
    <property type="entry name" value="Peptidase_C2_calpain_cat"/>
</dbReference>
<dbReference type="GeneTree" id="ENSGT00940000156128"/>
<evidence type="ECO:0000313" key="9">
    <source>
        <dbReference type="Ensembl" id="ENSGMOP00000050416.1"/>
    </source>
</evidence>
<dbReference type="SUPFAM" id="SSF54001">
    <property type="entry name" value="Cysteine proteinases"/>
    <property type="match status" value="1"/>
</dbReference>
<dbReference type="GO" id="GO:0004198">
    <property type="term" value="F:calcium-dependent cysteine-type endopeptidase activity"/>
    <property type="evidence" value="ECO:0007669"/>
    <property type="project" value="InterPro"/>
</dbReference>
<dbReference type="SMART" id="SM00720">
    <property type="entry name" value="calpain_III"/>
    <property type="match status" value="1"/>
</dbReference>
<dbReference type="InterPro" id="IPR036213">
    <property type="entry name" value="Calpain_III_sf"/>
</dbReference>